<keyword evidence="2" id="KW-1185">Reference proteome</keyword>
<dbReference type="EMBL" id="BAEQ01000026">
    <property type="protein sequence ID" value="GAC28599.1"/>
    <property type="molecule type" value="Genomic_DNA"/>
</dbReference>
<gene>
    <name evidence="1" type="ORF">GPAL_1736</name>
</gene>
<name>K6Y739_9ALTE</name>
<reference evidence="2" key="1">
    <citation type="journal article" date="2014" name="Environ. Microbiol.">
        <title>Comparative genomics of the marine bacterial genus Glaciecola reveals the high degree of genomic diversity and genomic characteristic for cold adaptation.</title>
        <authorList>
            <person name="Qin Q.L."/>
            <person name="Xie B.B."/>
            <person name="Yu Y."/>
            <person name="Shu Y.L."/>
            <person name="Rong J.C."/>
            <person name="Zhang Y.J."/>
            <person name="Zhao D.L."/>
            <person name="Chen X.L."/>
            <person name="Zhang X.Y."/>
            <person name="Chen B."/>
            <person name="Zhou B.C."/>
            <person name="Zhang Y.Z."/>
        </authorList>
    </citation>
    <scope>NUCLEOTIDE SEQUENCE [LARGE SCALE GENOMIC DNA]</scope>
    <source>
        <strain evidence="2">ACAM 615</strain>
    </source>
</reference>
<accession>K6Y739</accession>
<proteinExistence type="predicted"/>
<protein>
    <submittedName>
        <fullName evidence="1">Uncharacterized protein</fullName>
    </submittedName>
</protein>
<organism evidence="1 2">
    <name type="scientific">Brumicola pallidula DSM 14239 = ACAM 615</name>
    <dbReference type="NCBI Taxonomy" id="1121922"/>
    <lineage>
        <taxon>Bacteria</taxon>
        <taxon>Pseudomonadati</taxon>
        <taxon>Pseudomonadota</taxon>
        <taxon>Gammaproteobacteria</taxon>
        <taxon>Alteromonadales</taxon>
        <taxon>Alteromonadaceae</taxon>
        <taxon>Brumicola</taxon>
    </lineage>
</organism>
<dbReference type="Proteomes" id="UP000006251">
    <property type="component" value="Unassembled WGS sequence"/>
</dbReference>
<comment type="caution">
    <text evidence="1">The sequence shown here is derived from an EMBL/GenBank/DDBJ whole genome shotgun (WGS) entry which is preliminary data.</text>
</comment>
<evidence type="ECO:0000313" key="2">
    <source>
        <dbReference type="Proteomes" id="UP000006251"/>
    </source>
</evidence>
<sequence length="38" mass="4429">MAIRKCLVRPDFPAFPMDELKWGALRVRDSIKNTLAIR</sequence>
<dbReference type="AlphaFoldDB" id="K6Y739"/>
<evidence type="ECO:0000313" key="1">
    <source>
        <dbReference type="EMBL" id="GAC28599.1"/>
    </source>
</evidence>